<dbReference type="AlphaFoldDB" id="A0A7H1BJP7"/>
<evidence type="ECO:0000313" key="2">
    <source>
        <dbReference type="Proteomes" id="UP000516428"/>
    </source>
</evidence>
<dbReference type="Proteomes" id="UP000516428">
    <property type="component" value="Chromosome"/>
</dbReference>
<proteinExistence type="predicted"/>
<name>A0A7H1BJP7_9ACTN</name>
<sequence>MALGALLLGSAGCERAPAPADARSAAVQRVLDRRADAVLDGDATAYRETGGADPYLLTDLAAVPLASWTYRVDRIDGTGPRITADAELRYRVAGYDSVPVVARRTLTLRRSDGRWRVVGDEPAGKSGRQLWEQGKVSAVRGAHSLVLGVGQQENVLRSYARLADLAVPAVTAAWGRDWAREVVILVPGSLDGMGQLLGAPASGYRGIAAVTTGEAGGSGAAPADRVIINPEAYGVLGSVGKQVVLTHETAHVATRAVTTAATPLWLSEGYADWAGYRDSGRTTAQAAPELQSAVREGTAPTELPEDAAFGFSSDPGRLARAYESGWLACRMIADHWGEAKLNAFYAAVGRHGDRSGAVESALQNVLGIGEQDFVLRWREYVRRQLGG</sequence>
<gene>
    <name evidence="1" type="ORF">IAG42_25945</name>
</gene>
<reference evidence="1 2" key="1">
    <citation type="submission" date="2020-09" db="EMBL/GenBank/DDBJ databases">
        <title>A novel species.</title>
        <authorList>
            <person name="Gao J."/>
        </authorList>
    </citation>
    <scope>NUCLEOTIDE SEQUENCE [LARGE SCALE GENOMIC DNA]</scope>
    <source>
        <strain evidence="1 2">CRXT-Y-14</strain>
    </source>
</reference>
<protein>
    <submittedName>
        <fullName evidence="1">Uncharacterized protein</fullName>
    </submittedName>
</protein>
<organism evidence="1 2">
    <name type="scientific">Streptomyces xanthii</name>
    <dbReference type="NCBI Taxonomy" id="2768069"/>
    <lineage>
        <taxon>Bacteria</taxon>
        <taxon>Bacillati</taxon>
        <taxon>Actinomycetota</taxon>
        <taxon>Actinomycetes</taxon>
        <taxon>Kitasatosporales</taxon>
        <taxon>Streptomycetaceae</taxon>
        <taxon>Streptomyces</taxon>
    </lineage>
</organism>
<dbReference type="EMBL" id="CP061281">
    <property type="protein sequence ID" value="QNS08952.1"/>
    <property type="molecule type" value="Genomic_DNA"/>
</dbReference>
<dbReference type="KEGG" id="sxn:IAG42_25945"/>
<accession>A0A7H1BJP7</accession>
<evidence type="ECO:0000313" key="1">
    <source>
        <dbReference type="EMBL" id="QNS08952.1"/>
    </source>
</evidence>
<keyword evidence="2" id="KW-1185">Reference proteome</keyword>